<dbReference type="CDD" id="cd00063">
    <property type="entry name" value="FN3"/>
    <property type="match status" value="3"/>
</dbReference>
<evidence type="ECO:0000256" key="2">
    <source>
        <dbReference type="ARBA" id="ARBA00013064"/>
    </source>
</evidence>
<evidence type="ECO:0000256" key="6">
    <source>
        <dbReference type="ARBA" id="ARBA00023136"/>
    </source>
</evidence>
<sequence length="1293" mass="146909">MTGKNSTPVFILCTETTTTSTTPEPTTTTKKPPDSNLLDDSKIRYQVFRNNISGRHEITVTWGLRDAVNNETRVIVTLTLSRVKYAGSDCALFENGTAVIRRDLAREGTQLITEGVTPWTEYSLNISASNSTLNISDFRTYSLTTLEDVPSPLGKVENVRVVDVTKTGGVIQWSPLNCSLRHGSLRQYRVYVFNMMTSLQLVLNDTSITRITSTTGDIFIYQTNALKPYTKYGINVVFENSLGAGPNMSNLTEFTTAEGVPGPPSIEKITAAATSITVTVRVPDVTNGVLTLLSVRVFKRNETGSVSRSQSFQSGVTSYTFTVPGLEPLTEYFIEATASTRAGAGNTTNVQSLTTLKSVPLASTNVTSDVDVRNETCLKLTWQNADDSVTSYNVSYEEKGVLSETKNTLQTNNTSALVCNLKPGTFYDFTIVAWSPAGYGEPVILTFSTEQPDPPRPKVPEVLNTTASTITVALEPEVMTSTAYAYGYLLAIDDVTARPARATSNSNSTCPGINEIPGKIIRNFTQSELLRRTVFVIGDKTYEREPYTNGALTENHLYSIYFIITIYFRDICKYNYSNTLNPIKAETVLPIIAPKEVLATSNLNWIIPIIVLVIILVAIIITIIICLVLRRHQAGPNFDPFINEADDFNLKVYRFDDYDPHKFWNKIYSLRESRFITAGREYLPVDNHPNINSSVVIASDGAPITFHDEFANLPHGLTQACEIAERRENRTKNRFSHLIPYDQTRVILDPDPDSSSTYINANFVKGYRHQHEYIAAQSPFDDETVLDFWRMVYQYEVQVIVMMSHIVEDNIVKCTQYWPEHGRVRYGSFLLECVDVQEYASYVIRQLRIKREGDEDWQIVYQFEATYWPEHGVPDDPIPLIELRRKVSLYQNKNETPVVVHCGTGVSRSGVFIAVDSLMSQYADEGRISVFSFVRKMRNNRTCMVRTVKQYLFIYETIFEAMHAGDTWTGPDDLKGRYHLLTMKNPSNGHSYLHGQFKSLSLFTRKLFQTSCSIAFLPVNFNTNRYIEIVPPDVHRPVLTTPGRSDYINAVFLDSHRKTGHFVITQTPLHTTVIDFWRLVYDLEIYTIVMMEPMMHEDDTCAEYWPEDHMKQFEPFFVETVDVYQQENITIRNLKLTYMNDVSNRRHIRQFQFNAWSDSEFVPKSKSMLLDVIDLVNDWQTVNNNDTTPILVHCKDGATHGGLFIAVSVLCEKVQDESEVDVLHTVKHLKRRRNQIVDTLDQFRFCYKALWDFINMRMPGGTLTDQMSRTKFDRPFNSLSLTSYQSVAEHMPY</sequence>
<dbReference type="InterPro" id="IPR003595">
    <property type="entry name" value="Tyr_Pase_cat"/>
</dbReference>
<dbReference type="SMART" id="SM00404">
    <property type="entry name" value="PTPc_motif"/>
    <property type="match status" value="2"/>
</dbReference>
<feature type="domain" description="Tyrosine-protein phosphatase" evidence="10">
    <location>
        <begin position="706"/>
        <end position="961"/>
    </location>
</feature>
<feature type="domain" description="Tyrosine specific protein phosphatases" evidence="11">
    <location>
        <begin position="875"/>
        <end position="952"/>
    </location>
</feature>
<dbReference type="Gene3D" id="3.90.190.10">
    <property type="entry name" value="Protein tyrosine phosphatase superfamily"/>
    <property type="match status" value="2"/>
</dbReference>
<evidence type="ECO:0000259" key="12">
    <source>
        <dbReference type="PROSITE" id="PS50853"/>
    </source>
</evidence>
<evidence type="ECO:0000259" key="11">
    <source>
        <dbReference type="PROSITE" id="PS50056"/>
    </source>
</evidence>
<dbReference type="InterPro" id="IPR000387">
    <property type="entry name" value="Tyr_Pase_dom"/>
</dbReference>
<comment type="catalytic activity">
    <reaction evidence="7">
        <text>O-phospho-L-tyrosyl-[protein] + H2O = L-tyrosyl-[protein] + phosphate</text>
        <dbReference type="Rhea" id="RHEA:10684"/>
        <dbReference type="Rhea" id="RHEA-COMP:10136"/>
        <dbReference type="Rhea" id="RHEA-COMP:20101"/>
        <dbReference type="ChEBI" id="CHEBI:15377"/>
        <dbReference type="ChEBI" id="CHEBI:43474"/>
        <dbReference type="ChEBI" id="CHEBI:46858"/>
        <dbReference type="ChEBI" id="CHEBI:61978"/>
        <dbReference type="EC" id="3.1.3.48"/>
    </reaction>
</comment>
<name>A0A9D4J660_DREPO</name>
<evidence type="ECO:0000256" key="1">
    <source>
        <dbReference type="ARBA" id="ARBA00004167"/>
    </source>
</evidence>
<dbReference type="SMART" id="SM00194">
    <property type="entry name" value="PTPc"/>
    <property type="match status" value="2"/>
</dbReference>
<dbReference type="EC" id="3.1.3.48" evidence="2"/>
<feature type="domain" description="Fibronectin type-III" evidence="12">
    <location>
        <begin position="260"/>
        <end position="358"/>
    </location>
</feature>
<keyword evidence="14" id="KW-1185">Reference proteome</keyword>
<evidence type="ECO:0000256" key="9">
    <source>
        <dbReference type="SAM" id="Phobius"/>
    </source>
</evidence>
<evidence type="ECO:0000256" key="7">
    <source>
        <dbReference type="ARBA" id="ARBA00051722"/>
    </source>
</evidence>
<gene>
    <name evidence="13" type="ORF">DPMN_150633</name>
</gene>
<dbReference type="PANTHER" id="PTHR19134">
    <property type="entry name" value="RECEPTOR-TYPE TYROSINE-PROTEIN PHOSPHATASE"/>
    <property type="match status" value="1"/>
</dbReference>
<dbReference type="GO" id="GO:0016020">
    <property type="term" value="C:membrane"/>
    <property type="evidence" value="ECO:0007669"/>
    <property type="project" value="UniProtKB-SubCell"/>
</dbReference>
<feature type="domain" description="Tyrosine specific protein phosphatases" evidence="11">
    <location>
        <begin position="1170"/>
        <end position="1244"/>
    </location>
</feature>
<proteinExistence type="predicted"/>
<reference evidence="13" key="1">
    <citation type="journal article" date="2019" name="bioRxiv">
        <title>The Genome of the Zebra Mussel, Dreissena polymorpha: A Resource for Invasive Species Research.</title>
        <authorList>
            <person name="McCartney M.A."/>
            <person name="Auch B."/>
            <person name="Kono T."/>
            <person name="Mallez S."/>
            <person name="Zhang Y."/>
            <person name="Obille A."/>
            <person name="Becker A."/>
            <person name="Abrahante J.E."/>
            <person name="Garbe J."/>
            <person name="Badalamenti J.P."/>
            <person name="Herman A."/>
            <person name="Mangelson H."/>
            <person name="Liachko I."/>
            <person name="Sullivan S."/>
            <person name="Sone E.D."/>
            <person name="Koren S."/>
            <person name="Silverstein K.A.T."/>
            <person name="Beckman K.B."/>
            <person name="Gohl D.M."/>
        </authorList>
    </citation>
    <scope>NUCLEOTIDE SEQUENCE</scope>
    <source>
        <strain evidence="13">Duluth1</strain>
        <tissue evidence="13">Whole animal</tissue>
    </source>
</reference>
<dbReference type="SMART" id="SM00060">
    <property type="entry name" value="FN3"/>
    <property type="match status" value="4"/>
</dbReference>
<feature type="domain" description="Fibronectin type-III" evidence="12">
    <location>
        <begin position="362"/>
        <end position="453"/>
    </location>
</feature>
<comment type="caution">
    <text evidence="13">The sequence shown here is derived from an EMBL/GenBank/DDBJ whole genome shotgun (WGS) entry which is preliminary data.</text>
</comment>
<dbReference type="EMBL" id="JAIWYP010000007">
    <property type="protein sequence ID" value="KAH3797058.1"/>
    <property type="molecule type" value="Genomic_DNA"/>
</dbReference>
<evidence type="ECO:0000313" key="14">
    <source>
        <dbReference type="Proteomes" id="UP000828390"/>
    </source>
</evidence>
<comment type="subcellular location">
    <subcellularLocation>
        <location evidence="1">Membrane</location>
        <topology evidence="1">Single-pass membrane protein</topology>
    </subcellularLocation>
</comment>
<feature type="domain" description="Tyrosine-protein phosphatase" evidence="10">
    <location>
        <begin position="993"/>
        <end position="1253"/>
    </location>
</feature>
<dbReference type="InterPro" id="IPR050348">
    <property type="entry name" value="Protein-Tyr_Phosphatase"/>
</dbReference>
<dbReference type="InterPro" id="IPR013783">
    <property type="entry name" value="Ig-like_fold"/>
</dbReference>
<feature type="compositionally biased region" description="Low complexity" evidence="8">
    <location>
        <begin position="15"/>
        <end position="30"/>
    </location>
</feature>
<evidence type="ECO:0000256" key="4">
    <source>
        <dbReference type="ARBA" id="ARBA00022801"/>
    </source>
</evidence>
<dbReference type="SUPFAM" id="SSF49265">
    <property type="entry name" value="Fibronectin type III"/>
    <property type="match status" value="3"/>
</dbReference>
<dbReference type="PRINTS" id="PR00700">
    <property type="entry name" value="PRTYPHPHTASE"/>
</dbReference>
<dbReference type="InterPro" id="IPR029021">
    <property type="entry name" value="Prot-tyrosine_phosphatase-like"/>
</dbReference>
<evidence type="ECO:0000313" key="13">
    <source>
        <dbReference type="EMBL" id="KAH3797058.1"/>
    </source>
</evidence>
<dbReference type="GO" id="GO:0004725">
    <property type="term" value="F:protein tyrosine phosphatase activity"/>
    <property type="evidence" value="ECO:0007669"/>
    <property type="project" value="UniProtKB-EC"/>
</dbReference>
<dbReference type="InterPro" id="IPR016130">
    <property type="entry name" value="Tyr_Pase_AS"/>
</dbReference>
<dbReference type="FunFam" id="3.90.190.10:FF:000102">
    <property type="entry name" value="Receptor-type tyrosine-protein phosphatase"/>
    <property type="match status" value="2"/>
</dbReference>
<keyword evidence="5" id="KW-0904">Protein phosphatase</keyword>
<keyword evidence="9" id="KW-0812">Transmembrane</keyword>
<evidence type="ECO:0000259" key="10">
    <source>
        <dbReference type="PROSITE" id="PS50055"/>
    </source>
</evidence>
<dbReference type="SUPFAM" id="SSF52799">
    <property type="entry name" value="(Phosphotyrosine protein) phosphatases II"/>
    <property type="match status" value="2"/>
</dbReference>
<dbReference type="PANTHER" id="PTHR19134:SF449">
    <property type="entry name" value="TYROSINE-PROTEIN PHOSPHATASE 1"/>
    <property type="match status" value="1"/>
</dbReference>
<keyword evidence="9" id="KW-1133">Transmembrane helix</keyword>
<dbReference type="PROSITE" id="PS50853">
    <property type="entry name" value="FN3"/>
    <property type="match status" value="3"/>
</dbReference>
<accession>A0A9D4J660</accession>
<reference evidence="13" key="2">
    <citation type="submission" date="2020-11" db="EMBL/GenBank/DDBJ databases">
        <authorList>
            <person name="McCartney M.A."/>
            <person name="Auch B."/>
            <person name="Kono T."/>
            <person name="Mallez S."/>
            <person name="Becker A."/>
            <person name="Gohl D.M."/>
            <person name="Silverstein K.A.T."/>
            <person name="Koren S."/>
            <person name="Bechman K.B."/>
            <person name="Herman A."/>
            <person name="Abrahante J.E."/>
            <person name="Garbe J."/>
        </authorList>
    </citation>
    <scope>NUCLEOTIDE SEQUENCE</scope>
    <source>
        <strain evidence="13">Duluth1</strain>
        <tissue evidence="13">Whole animal</tissue>
    </source>
</reference>
<dbReference type="PROSITE" id="PS50056">
    <property type="entry name" value="TYR_PHOSPHATASE_2"/>
    <property type="match status" value="2"/>
</dbReference>
<dbReference type="PROSITE" id="PS50055">
    <property type="entry name" value="TYR_PHOSPHATASE_PTP"/>
    <property type="match status" value="2"/>
</dbReference>
<feature type="region of interest" description="Disordered" evidence="8">
    <location>
        <begin position="15"/>
        <end position="35"/>
    </location>
</feature>
<protein>
    <recommendedName>
        <fullName evidence="2">protein-tyrosine-phosphatase</fullName>
        <ecNumber evidence="2">3.1.3.48</ecNumber>
    </recommendedName>
</protein>
<keyword evidence="3" id="KW-0732">Signal</keyword>
<evidence type="ECO:0000256" key="5">
    <source>
        <dbReference type="ARBA" id="ARBA00022912"/>
    </source>
</evidence>
<dbReference type="Pfam" id="PF00102">
    <property type="entry name" value="Y_phosphatase"/>
    <property type="match status" value="2"/>
</dbReference>
<dbReference type="InterPro" id="IPR036116">
    <property type="entry name" value="FN3_sf"/>
</dbReference>
<dbReference type="Gene3D" id="2.60.40.10">
    <property type="entry name" value="Immunoglobulins"/>
    <property type="match status" value="3"/>
</dbReference>
<keyword evidence="4" id="KW-0378">Hydrolase</keyword>
<dbReference type="PROSITE" id="PS00383">
    <property type="entry name" value="TYR_PHOSPHATASE_1"/>
    <property type="match status" value="1"/>
</dbReference>
<dbReference type="CDD" id="cd00047">
    <property type="entry name" value="PTPc"/>
    <property type="match status" value="1"/>
</dbReference>
<feature type="domain" description="Fibronectin type-III" evidence="12">
    <location>
        <begin position="155"/>
        <end position="259"/>
    </location>
</feature>
<dbReference type="InterPro" id="IPR003961">
    <property type="entry name" value="FN3_dom"/>
</dbReference>
<evidence type="ECO:0000256" key="8">
    <source>
        <dbReference type="SAM" id="MobiDB-lite"/>
    </source>
</evidence>
<organism evidence="13 14">
    <name type="scientific">Dreissena polymorpha</name>
    <name type="common">Zebra mussel</name>
    <name type="synonym">Mytilus polymorpha</name>
    <dbReference type="NCBI Taxonomy" id="45954"/>
    <lineage>
        <taxon>Eukaryota</taxon>
        <taxon>Metazoa</taxon>
        <taxon>Spiralia</taxon>
        <taxon>Lophotrochozoa</taxon>
        <taxon>Mollusca</taxon>
        <taxon>Bivalvia</taxon>
        <taxon>Autobranchia</taxon>
        <taxon>Heteroconchia</taxon>
        <taxon>Euheterodonta</taxon>
        <taxon>Imparidentia</taxon>
        <taxon>Neoheterodontei</taxon>
        <taxon>Myida</taxon>
        <taxon>Dreissenoidea</taxon>
        <taxon>Dreissenidae</taxon>
        <taxon>Dreissena</taxon>
    </lineage>
</organism>
<evidence type="ECO:0000256" key="3">
    <source>
        <dbReference type="ARBA" id="ARBA00022729"/>
    </source>
</evidence>
<feature type="transmembrane region" description="Helical" evidence="9">
    <location>
        <begin position="605"/>
        <end position="629"/>
    </location>
</feature>
<dbReference type="Proteomes" id="UP000828390">
    <property type="component" value="Unassembled WGS sequence"/>
</dbReference>
<keyword evidence="6 9" id="KW-0472">Membrane</keyword>
<dbReference type="Pfam" id="PF00041">
    <property type="entry name" value="fn3"/>
    <property type="match status" value="2"/>
</dbReference>
<dbReference type="InterPro" id="IPR000242">
    <property type="entry name" value="PTP_cat"/>
</dbReference>